<keyword evidence="1" id="KW-1133">Transmembrane helix</keyword>
<feature type="transmembrane region" description="Helical" evidence="1">
    <location>
        <begin position="21"/>
        <end position="41"/>
    </location>
</feature>
<reference evidence="2 3" key="1">
    <citation type="submission" date="2017-07" db="EMBL/GenBank/DDBJ databases">
        <title>A draft genome sequence of Komagataeibacter sp. T5K1.</title>
        <authorList>
            <person name="Skraban J."/>
            <person name="Cleenwerck I."/>
            <person name="Vandamme P."/>
            <person name="Trcek J."/>
        </authorList>
    </citation>
    <scope>NUCLEOTIDE SEQUENCE [LARGE SCALE GENOMIC DNA]</scope>
    <source>
        <strain evidence="2 3">T5K1</strain>
    </source>
</reference>
<name>A0A318QDI4_9PROT</name>
<feature type="transmembrane region" description="Helical" evidence="1">
    <location>
        <begin position="47"/>
        <end position="66"/>
    </location>
</feature>
<gene>
    <name evidence="2" type="ORF">CFR71_08655</name>
</gene>
<evidence type="ECO:0000313" key="2">
    <source>
        <dbReference type="EMBL" id="PYD75621.1"/>
    </source>
</evidence>
<protein>
    <submittedName>
        <fullName evidence="2">Uncharacterized protein</fullName>
    </submittedName>
</protein>
<organism evidence="2 3">
    <name type="scientific">Novacetimonas pomaceti</name>
    <dbReference type="NCBI Taxonomy" id="2021998"/>
    <lineage>
        <taxon>Bacteria</taxon>
        <taxon>Pseudomonadati</taxon>
        <taxon>Pseudomonadota</taxon>
        <taxon>Alphaproteobacteria</taxon>
        <taxon>Acetobacterales</taxon>
        <taxon>Acetobacteraceae</taxon>
        <taxon>Novacetimonas</taxon>
    </lineage>
</organism>
<keyword evidence="1" id="KW-0812">Transmembrane</keyword>
<sequence>MLRQHRTSLLLAALKQQWKSFVVIALLVSLTTLTNIVEYVMKVDKNSTASAVPYACIFVIAIGWMWHGRAWKSKTGGPPVK</sequence>
<evidence type="ECO:0000256" key="1">
    <source>
        <dbReference type="SAM" id="Phobius"/>
    </source>
</evidence>
<accession>A0A318QDI4</accession>
<dbReference type="AlphaFoldDB" id="A0A318QDI4"/>
<dbReference type="Proteomes" id="UP000247609">
    <property type="component" value="Unassembled WGS sequence"/>
</dbReference>
<keyword evidence="1" id="KW-0472">Membrane</keyword>
<proteinExistence type="predicted"/>
<evidence type="ECO:0000313" key="3">
    <source>
        <dbReference type="Proteomes" id="UP000247609"/>
    </source>
</evidence>
<comment type="caution">
    <text evidence="2">The sequence shown here is derived from an EMBL/GenBank/DDBJ whole genome shotgun (WGS) entry which is preliminary data.</text>
</comment>
<dbReference type="EMBL" id="NOXG01000007">
    <property type="protein sequence ID" value="PYD75621.1"/>
    <property type="molecule type" value="Genomic_DNA"/>
</dbReference>